<keyword evidence="1" id="KW-0472">Membrane</keyword>
<name>A0A6F9F5P4_9VIRU</name>
<evidence type="ECO:0000256" key="1">
    <source>
        <dbReference type="SAM" id="Phobius"/>
    </source>
</evidence>
<sequence length="146" mass="16625">MFSAALILLAFIAIVCCCLCIASICIICLYVTLAQPALLTISVLCLSGCILCFIISVYLFYKYRRIKRARCTRCTYLLNQLREEQELFSSNITTLVSFMNTYMSHNQAVPVYRERTSQRNSHRGGSPPRYCVMSPIRPARHATTHL</sequence>
<evidence type="ECO:0000313" key="2">
    <source>
        <dbReference type="EMBL" id="DAC81215.1"/>
    </source>
</evidence>
<dbReference type="EMBL" id="BK011021">
    <property type="protein sequence ID" value="DAC81215.1"/>
    <property type="molecule type" value="Genomic_DNA"/>
</dbReference>
<protein>
    <submittedName>
        <fullName evidence="2">EO4</fullName>
    </submittedName>
</protein>
<reference evidence="2" key="1">
    <citation type="journal article" date="2020" name="J. ISSAAS">
        <title>Identification of Adomavirus Virion Proteins.</title>
        <authorList>
            <person name="Welch N.L."/>
            <person name="Tisza M.J."/>
            <person name="Starrett G.J."/>
            <person name="Belford A.K."/>
            <person name="Pastrana D.V."/>
            <person name="Pang Y.-Y.S."/>
            <person name="Schiller J.T."/>
            <person name="An P."/>
            <person name="Cantolupo P.G."/>
            <person name="Pipas J.M."/>
            <person name="Koda S."/>
            <person name="Subramaniam K."/>
            <person name="Waltzek T.B."/>
            <person name="Bian C."/>
            <person name="Shi Q."/>
            <person name="Ruan Z."/>
            <person name="Ng T.F.F."/>
            <person name="Buck C.B."/>
        </authorList>
    </citation>
    <scope>NUCLEOTIDE SEQUENCE</scope>
    <source>
        <strain evidence="2">4278</strain>
    </source>
</reference>
<feature type="transmembrane region" description="Helical" evidence="1">
    <location>
        <begin position="7"/>
        <end position="32"/>
    </location>
</feature>
<proteinExistence type="predicted"/>
<feature type="transmembrane region" description="Helical" evidence="1">
    <location>
        <begin position="38"/>
        <end position="61"/>
    </location>
</feature>
<keyword evidence="1" id="KW-0812">Transmembrane</keyword>
<keyword evidence="1" id="KW-1133">Transmembrane helix</keyword>
<organism evidence="2">
    <name type="scientific">Swordtail adomavirus 2</name>
    <dbReference type="NCBI Taxonomy" id="2609877"/>
    <lineage>
        <taxon>Viruses</taxon>
        <taxon>Adomaviruses</taxon>
    </lineage>
</organism>
<accession>A0A6F9F5P4</accession>